<dbReference type="InterPro" id="IPR005119">
    <property type="entry name" value="LysR_subst-bd"/>
</dbReference>
<name>A0A2S0PBS3_9NEIS</name>
<dbReference type="InterPro" id="IPR000847">
    <property type="entry name" value="LysR_HTH_N"/>
</dbReference>
<evidence type="ECO:0000313" key="7">
    <source>
        <dbReference type="Proteomes" id="UP000244173"/>
    </source>
</evidence>
<dbReference type="PANTHER" id="PTHR30126">
    <property type="entry name" value="HTH-TYPE TRANSCRIPTIONAL REGULATOR"/>
    <property type="match status" value="1"/>
</dbReference>
<comment type="similarity">
    <text evidence="1">Belongs to the LysR transcriptional regulatory family.</text>
</comment>
<dbReference type="KEGG" id="maer:DAI18_12660"/>
<dbReference type="RefSeq" id="WP_036386986.1">
    <property type="nucleotide sequence ID" value="NZ_CALFSO010000148.1"/>
</dbReference>
<evidence type="ECO:0000256" key="4">
    <source>
        <dbReference type="ARBA" id="ARBA00023163"/>
    </source>
</evidence>
<organism evidence="6 7">
    <name type="scientific">Microvirgula aerodenitrificans</name>
    <dbReference type="NCBI Taxonomy" id="57480"/>
    <lineage>
        <taxon>Bacteria</taxon>
        <taxon>Pseudomonadati</taxon>
        <taxon>Pseudomonadota</taxon>
        <taxon>Betaproteobacteria</taxon>
        <taxon>Neisseriales</taxon>
        <taxon>Aquaspirillaceae</taxon>
        <taxon>Microvirgula</taxon>
    </lineage>
</organism>
<dbReference type="STRING" id="1122240.GCA_000620105_01769"/>
<dbReference type="GO" id="GO:0000976">
    <property type="term" value="F:transcription cis-regulatory region binding"/>
    <property type="evidence" value="ECO:0007669"/>
    <property type="project" value="TreeGrafter"/>
</dbReference>
<evidence type="ECO:0000256" key="1">
    <source>
        <dbReference type="ARBA" id="ARBA00009437"/>
    </source>
</evidence>
<reference evidence="6 7" key="1">
    <citation type="submission" date="2018-04" db="EMBL/GenBank/DDBJ databases">
        <title>Denitrifier Microvirgula.</title>
        <authorList>
            <person name="Anderson E."/>
            <person name="Jang J."/>
            <person name="Ishii S."/>
        </authorList>
    </citation>
    <scope>NUCLEOTIDE SEQUENCE [LARGE SCALE GENOMIC DNA]</scope>
    <source>
        <strain evidence="6 7">BE2.4</strain>
    </source>
</reference>
<dbReference type="Gene3D" id="1.10.10.10">
    <property type="entry name" value="Winged helix-like DNA-binding domain superfamily/Winged helix DNA-binding domain"/>
    <property type="match status" value="1"/>
</dbReference>
<feature type="domain" description="HTH lysR-type" evidence="5">
    <location>
        <begin position="6"/>
        <end position="63"/>
    </location>
</feature>
<dbReference type="Gene3D" id="3.40.190.10">
    <property type="entry name" value="Periplasmic binding protein-like II"/>
    <property type="match status" value="1"/>
</dbReference>
<gene>
    <name evidence="6" type="ORF">DAI18_12660</name>
</gene>
<dbReference type="Pfam" id="PF03466">
    <property type="entry name" value="LysR_substrate"/>
    <property type="match status" value="1"/>
</dbReference>
<dbReference type="AlphaFoldDB" id="A0A2S0PBS3"/>
<proteinExistence type="inferred from homology"/>
<keyword evidence="7" id="KW-1185">Reference proteome</keyword>
<dbReference type="GO" id="GO:0003700">
    <property type="term" value="F:DNA-binding transcription factor activity"/>
    <property type="evidence" value="ECO:0007669"/>
    <property type="project" value="InterPro"/>
</dbReference>
<dbReference type="FunFam" id="1.10.10.10:FF:000001">
    <property type="entry name" value="LysR family transcriptional regulator"/>
    <property type="match status" value="1"/>
</dbReference>
<evidence type="ECO:0000313" key="6">
    <source>
        <dbReference type="EMBL" id="AVY94795.1"/>
    </source>
</evidence>
<keyword evidence="3" id="KW-0238">DNA-binding</keyword>
<sequence length="307" mass="34115">MRLDNFDIRLLRVFMTIADCGGFSAAQAHLGLSQSAISNKMHDLETRMGLRLCERGRSGFRLTAEGERIYEETRILLGLIDQYEDRVGQIRHVLFGHVRIGIIDTLATNPECRLAESLRQFCHDFPQVNVSVTVIDSMDIESLLLQGRLDLGITSSEKDMPGLSYDRLFVERQCLYASPEHPVFALGKEVLDKGDVQAFAVAGRGQSHFITPLEAGFNTRAVSAHMEGTVFLLLSGEFIGYLPNHCAKVWVDQGRLRQLPAPALEYSPAFALTRPRYGIRSQAADRLSEAILASHFSHPQAADDAAN</sequence>
<dbReference type="CDD" id="cd05466">
    <property type="entry name" value="PBP2_LTTR_substrate"/>
    <property type="match status" value="1"/>
</dbReference>
<dbReference type="EMBL" id="CP028519">
    <property type="protein sequence ID" value="AVY94795.1"/>
    <property type="molecule type" value="Genomic_DNA"/>
</dbReference>
<evidence type="ECO:0000256" key="2">
    <source>
        <dbReference type="ARBA" id="ARBA00023015"/>
    </source>
</evidence>
<dbReference type="SUPFAM" id="SSF53850">
    <property type="entry name" value="Periplasmic binding protein-like II"/>
    <property type="match status" value="1"/>
</dbReference>
<keyword evidence="2" id="KW-0805">Transcription regulation</keyword>
<keyword evidence="4" id="KW-0804">Transcription</keyword>
<dbReference type="OrthoDB" id="6113677at2"/>
<dbReference type="InterPro" id="IPR036388">
    <property type="entry name" value="WH-like_DNA-bd_sf"/>
</dbReference>
<dbReference type="PANTHER" id="PTHR30126:SF98">
    <property type="entry name" value="HTH-TYPE TRANSCRIPTIONAL ACTIVATOR BAUR"/>
    <property type="match status" value="1"/>
</dbReference>
<evidence type="ECO:0000259" key="5">
    <source>
        <dbReference type="PROSITE" id="PS50931"/>
    </source>
</evidence>
<evidence type="ECO:0000256" key="3">
    <source>
        <dbReference type="ARBA" id="ARBA00023125"/>
    </source>
</evidence>
<dbReference type="InterPro" id="IPR036390">
    <property type="entry name" value="WH_DNA-bd_sf"/>
</dbReference>
<dbReference type="PROSITE" id="PS50931">
    <property type="entry name" value="HTH_LYSR"/>
    <property type="match status" value="1"/>
</dbReference>
<dbReference type="SUPFAM" id="SSF46785">
    <property type="entry name" value="Winged helix' DNA-binding domain"/>
    <property type="match status" value="1"/>
</dbReference>
<accession>A0A2S0PBS3</accession>
<dbReference type="Proteomes" id="UP000244173">
    <property type="component" value="Chromosome"/>
</dbReference>
<dbReference type="Pfam" id="PF00126">
    <property type="entry name" value="HTH_1"/>
    <property type="match status" value="1"/>
</dbReference>
<protein>
    <submittedName>
        <fullName evidence="6">LysR family transcriptional regulator</fullName>
    </submittedName>
</protein>